<organism evidence="3 4">
    <name type="scientific">Salinactinospora qingdaonensis</name>
    <dbReference type="NCBI Taxonomy" id="702744"/>
    <lineage>
        <taxon>Bacteria</taxon>
        <taxon>Bacillati</taxon>
        <taxon>Actinomycetota</taxon>
        <taxon>Actinomycetes</taxon>
        <taxon>Streptosporangiales</taxon>
        <taxon>Nocardiopsidaceae</taxon>
        <taxon>Salinactinospora</taxon>
    </lineage>
</organism>
<evidence type="ECO:0000256" key="1">
    <source>
        <dbReference type="ARBA" id="ARBA00006484"/>
    </source>
</evidence>
<keyword evidence="4" id="KW-1185">Reference proteome</keyword>
<sequence>MEIAGTRVLVTGATGVLGSGLVDALWQAKANVALAGRDRQRLTRASAHYGDAPTLQFDAMDLERCSELAAEAAGTLGGLDAVVVAHGIAAFGAATDEDDADNEQLMLVNALSPMAVLRGAVPHVGPGGTLAAISAVLVDTPTAGMAAYSASKAALSAWLSALRGELRRRKVSVLDIRAPHMATGLVERPIAGSPPRVLPRPFDQHEFFATVLKALGDRTAVLHYDAKERSLQPA</sequence>
<name>A0ABP7FRS2_9ACTN</name>
<evidence type="ECO:0000313" key="3">
    <source>
        <dbReference type="EMBL" id="GAA3746572.1"/>
    </source>
</evidence>
<dbReference type="PANTHER" id="PTHR44196:SF1">
    <property type="entry name" value="DEHYDROGENASE_REDUCTASE SDR FAMILY MEMBER 7B"/>
    <property type="match status" value="1"/>
</dbReference>
<evidence type="ECO:0008006" key="5">
    <source>
        <dbReference type="Google" id="ProtNLM"/>
    </source>
</evidence>
<proteinExistence type="inferred from homology"/>
<dbReference type="InterPro" id="IPR002347">
    <property type="entry name" value="SDR_fam"/>
</dbReference>
<dbReference type="PRINTS" id="PR00081">
    <property type="entry name" value="GDHRDH"/>
</dbReference>
<dbReference type="EMBL" id="BAABDD010000011">
    <property type="protein sequence ID" value="GAA3746572.1"/>
    <property type="molecule type" value="Genomic_DNA"/>
</dbReference>
<protein>
    <recommendedName>
        <fullName evidence="5">Short-chain dehydrogenase</fullName>
    </recommendedName>
</protein>
<dbReference type="Gene3D" id="3.40.50.720">
    <property type="entry name" value="NAD(P)-binding Rossmann-like Domain"/>
    <property type="match status" value="1"/>
</dbReference>
<evidence type="ECO:0000256" key="2">
    <source>
        <dbReference type="ARBA" id="ARBA00023002"/>
    </source>
</evidence>
<dbReference type="CDD" id="cd05233">
    <property type="entry name" value="SDR_c"/>
    <property type="match status" value="1"/>
</dbReference>
<evidence type="ECO:0000313" key="4">
    <source>
        <dbReference type="Proteomes" id="UP001500908"/>
    </source>
</evidence>
<dbReference type="PROSITE" id="PS00061">
    <property type="entry name" value="ADH_SHORT"/>
    <property type="match status" value="1"/>
</dbReference>
<comment type="caution">
    <text evidence="3">The sequence shown here is derived from an EMBL/GenBank/DDBJ whole genome shotgun (WGS) entry which is preliminary data.</text>
</comment>
<dbReference type="InterPro" id="IPR036291">
    <property type="entry name" value="NAD(P)-bd_dom_sf"/>
</dbReference>
<accession>A0ABP7FRS2</accession>
<dbReference type="RefSeq" id="WP_344971695.1">
    <property type="nucleotide sequence ID" value="NZ_BAABDD010000011.1"/>
</dbReference>
<dbReference type="InterPro" id="IPR020904">
    <property type="entry name" value="Sc_DH/Rdtase_CS"/>
</dbReference>
<dbReference type="Proteomes" id="UP001500908">
    <property type="component" value="Unassembled WGS sequence"/>
</dbReference>
<gene>
    <name evidence="3" type="ORF">GCM10022402_27600</name>
</gene>
<dbReference type="SUPFAM" id="SSF51735">
    <property type="entry name" value="NAD(P)-binding Rossmann-fold domains"/>
    <property type="match status" value="1"/>
</dbReference>
<reference evidence="4" key="1">
    <citation type="journal article" date="2019" name="Int. J. Syst. Evol. Microbiol.">
        <title>The Global Catalogue of Microorganisms (GCM) 10K type strain sequencing project: providing services to taxonomists for standard genome sequencing and annotation.</title>
        <authorList>
            <consortium name="The Broad Institute Genomics Platform"/>
            <consortium name="The Broad Institute Genome Sequencing Center for Infectious Disease"/>
            <person name="Wu L."/>
            <person name="Ma J."/>
        </authorList>
    </citation>
    <scope>NUCLEOTIDE SEQUENCE [LARGE SCALE GENOMIC DNA]</scope>
    <source>
        <strain evidence="4">JCM 17137</strain>
    </source>
</reference>
<dbReference type="PANTHER" id="PTHR44196">
    <property type="entry name" value="DEHYDROGENASE/REDUCTASE SDR FAMILY MEMBER 7B"/>
    <property type="match status" value="1"/>
</dbReference>
<dbReference type="Pfam" id="PF00106">
    <property type="entry name" value="adh_short"/>
    <property type="match status" value="1"/>
</dbReference>
<keyword evidence="2" id="KW-0560">Oxidoreductase</keyword>
<comment type="similarity">
    <text evidence="1">Belongs to the short-chain dehydrogenases/reductases (SDR) family.</text>
</comment>